<evidence type="ECO:0000313" key="1">
    <source>
        <dbReference type="EMBL" id="CAD2199544.1"/>
    </source>
</evidence>
<organism evidence="1 2">
    <name type="scientific">Meloidogyne enterolobii</name>
    <name type="common">Root-knot nematode worm</name>
    <name type="synonym">Meloidogyne mayaguensis</name>
    <dbReference type="NCBI Taxonomy" id="390850"/>
    <lineage>
        <taxon>Eukaryota</taxon>
        <taxon>Metazoa</taxon>
        <taxon>Ecdysozoa</taxon>
        <taxon>Nematoda</taxon>
        <taxon>Chromadorea</taxon>
        <taxon>Rhabditida</taxon>
        <taxon>Tylenchina</taxon>
        <taxon>Tylenchomorpha</taxon>
        <taxon>Tylenchoidea</taxon>
        <taxon>Meloidogynidae</taxon>
        <taxon>Meloidogyninae</taxon>
        <taxon>Meloidogyne</taxon>
    </lineage>
</organism>
<gene>
    <name evidence="1" type="ORF">MENT_LOCUS52948</name>
</gene>
<accession>A0A6V7XJQ5</accession>
<name>A0A6V7XJQ5_MELEN</name>
<dbReference type="EMBL" id="CAJEWN010001711">
    <property type="protein sequence ID" value="CAD2199544.1"/>
    <property type="molecule type" value="Genomic_DNA"/>
</dbReference>
<comment type="caution">
    <text evidence="1">The sequence shown here is derived from an EMBL/GenBank/DDBJ whole genome shotgun (WGS) entry which is preliminary data.</text>
</comment>
<proteinExistence type="predicted"/>
<evidence type="ECO:0000313" key="2">
    <source>
        <dbReference type="Proteomes" id="UP000580250"/>
    </source>
</evidence>
<dbReference type="Proteomes" id="UP000580250">
    <property type="component" value="Unassembled WGS sequence"/>
</dbReference>
<reference evidence="1 2" key="1">
    <citation type="submission" date="2020-08" db="EMBL/GenBank/DDBJ databases">
        <authorList>
            <person name="Koutsovoulos G."/>
            <person name="Danchin GJ E."/>
        </authorList>
    </citation>
    <scope>NUCLEOTIDE SEQUENCE [LARGE SCALE GENOMIC DNA]</scope>
</reference>
<dbReference type="AlphaFoldDB" id="A0A6V7XJQ5"/>
<protein>
    <submittedName>
        <fullName evidence="1">Uncharacterized protein</fullName>
    </submittedName>
</protein>
<sequence>MFVNNKYQQAMLVLRDNIFSHYNNGVRAKNVFLQKIAGVVGV</sequence>